<keyword evidence="2" id="KW-0732">Signal</keyword>
<feature type="region of interest" description="Disordered" evidence="1">
    <location>
        <begin position="33"/>
        <end position="96"/>
    </location>
</feature>
<proteinExistence type="predicted"/>
<protein>
    <recommendedName>
        <fullName evidence="5">PepSY domain-containing protein</fullName>
    </recommendedName>
</protein>
<dbReference type="RefSeq" id="WP_149073835.1">
    <property type="nucleotide sequence ID" value="NZ_CP043329.1"/>
</dbReference>
<accession>A0A5C0VI71</accession>
<keyword evidence="4" id="KW-1185">Reference proteome</keyword>
<dbReference type="EMBL" id="CP043329">
    <property type="protein sequence ID" value="QEK50714.1"/>
    <property type="molecule type" value="Genomic_DNA"/>
</dbReference>
<dbReference type="Proteomes" id="UP000323653">
    <property type="component" value="Chromosome"/>
</dbReference>
<evidence type="ECO:0000313" key="3">
    <source>
        <dbReference type="EMBL" id="QEK50714.1"/>
    </source>
</evidence>
<feature type="compositionally biased region" description="Basic and acidic residues" evidence="1">
    <location>
        <begin position="36"/>
        <end position="52"/>
    </location>
</feature>
<sequence>MRKFILTAAVAAFAGLASAEAKSLSFEKVVFAQDTTKQDTTKQDTTKQDTTKKTTPAPQESLTGNAEVAQDTTKQTPTQQTPATEQSNPVNMEDLPEAVKTTLKADIFKEWVPSSATLVKSEDKEYYQIEVKKGEEVRAIRIGADGKVVQ</sequence>
<feature type="compositionally biased region" description="Low complexity" evidence="1">
    <location>
        <begin position="69"/>
        <end position="86"/>
    </location>
</feature>
<evidence type="ECO:0008006" key="5">
    <source>
        <dbReference type="Google" id="ProtNLM"/>
    </source>
</evidence>
<dbReference type="KEGG" id="pej:FYC62_02820"/>
<feature type="signal peptide" evidence="2">
    <location>
        <begin position="1"/>
        <end position="19"/>
    </location>
</feature>
<organism evidence="3 4">
    <name type="scientific">Pedobacter aquae</name>
    <dbReference type="NCBI Taxonomy" id="2605747"/>
    <lineage>
        <taxon>Bacteria</taxon>
        <taxon>Pseudomonadati</taxon>
        <taxon>Bacteroidota</taxon>
        <taxon>Sphingobacteriia</taxon>
        <taxon>Sphingobacteriales</taxon>
        <taxon>Sphingobacteriaceae</taxon>
        <taxon>Pedobacter</taxon>
    </lineage>
</organism>
<dbReference type="AlphaFoldDB" id="A0A5C0VI71"/>
<evidence type="ECO:0000256" key="1">
    <source>
        <dbReference type="SAM" id="MobiDB-lite"/>
    </source>
</evidence>
<reference evidence="3 4" key="1">
    <citation type="submission" date="2019-08" db="EMBL/GenBank/DDBJ databases">
        <title>Pedobacter sp. nov., isolated from Han river, South Korea.</title>
        <authorList>
            <person name="Lee D.-H."/>
            <person name="Kim Y.-S."/>
            <person name="Hwang E.-M."/>
            <person name="Le Tran T.C."/>
            <person name="Cha C.-J."/>
        </authorList>
    </citation>
    <scope>NUCLEOTIDE SEQUENCE [LARGE SCALE GENOMIC DNA]</scope>
    <source>
        <strain evidence="3 4">CJ43</strain>
    </source>
</reference>
<evidence type="ECO:0000313" key="4">
    <source>
        <dbReference type="Proteomes" id="UP000323653"/>
    </source>
</evidence>
<feature type="chain" id="PRO_5022707181" description="PepSY domain-containing protein" evidence="2">
    <location>
        <begin position="20"/>
        <end position="150"/>
    </location>
</feature>
<gene>
    <name evidence="3" type="ORF">FYC62_02820</name>
</gene>
<name>A0A5C0VI71_9SPHI</name>
<dbReference type="Gene3D" id="3.10.450.360">
    <property type="match status" value="1"/>
</dbReference>
<evidence type="ECO:0000256" key="2">
    <source>
        <dbReference type="SAM" id="SignalP"/>
    </source>
</evidence>